<evidence type="ECO:0000313" key="2">
    <source>
        <dbReference type="Proteomes" id="UP000509443"/>
    </source>
</evidence>
<gene>
    <name evidence="1" type="ORF">HWV54_03440</name>
</gene>
<reference evidence="1 2" key="1">
    <citation type="submission" date="2020-06" db="EMBL/GenBank/DDBJ databases">
        <title>Complete closed genome sequence of Bartonella alsatica CIP 105477.</title>
        <authorList>
            <person name="Thibau A."/>
            <person name="Schultze T.G."/>
            <person name="Kempf V.A.J."/>
        </authorList>
    </citation>
    <scope>NUCLEOTIDE SEQUENCE [LARGE SCALE GENOMIC DNA]</scope>
    <source>
        <strain evidence="1 2">CIP 105477</strain>
    </source>
</reference>
<dbReference type="Proteomes" id="UP000509443">
    <property type="component" value="Chromosome"/>
</dbReference>
<sequence>MIVSNFVMFAAAYAGTTHTAALSTIAMRESLDNTYTINVTDKLSPQPSIFREAIVTAEQHKQFEHNFDANLRQIDVVLFDTFDSCKNFKVVQTTLKHCYKQTKPQYSSEQVVSQTVWSFYNTGNFKNDPVNASMRKISSPVEVVTSALVDKESQEVVQLHKGETEQIINVESLPTSPEEDVFTYRASSGASSVHDAFTVENSSLGKQQE</sequence>
<protein>
    <submittedName>
        <fullName evidence="1">TrwN protein</fullName>
    </submittedName>
</protein>
<organism evidence="1 2">
    <name type="scientific">Bartonella alsatica</name>
    <dbReference type="NCBI Taxonomy" id="52764"/>
    <lineage>
        <taxon>Bacteria</taxon>
        <taxon>Pseudomonadati</taxon>
        <taxon>Pseudomonadota</taxon>
        <taxon>Alphaproteobacteria</taxon>
        <taxon>Hyphomicrobiales</taxon>
        <taxon>Bartonellaceae</taxon>
        <taxon>Bartonella</taxon>
    </lineage>
</organism>
<dbReference type="EMBL" id="CP058235">
    <property type="protein sequence ID" value="QLC51957.1"/>
    <property type="molecule type" value="Genomic_DNA"/>
</dbReference>
<evidence type="ECO:0000313" key="1">
    <source>
        <dbReference type="EMBL" id="QLC51957.1"/>
    </source>
</evidence>
<name>A0ABX6QFM7_9HYPH</name>
<accession>A0ABX6QFM7</accession>
<proteinExistence type="predicted"/>
<dbReference type="RefSeq" id="WP_005866688.1">
    <property type="nucleotide sequence ID" value="NZ_CACVBB010000001.1"/>
</dbReference>
<keyword evidence="2" id="KW-1185">Reference proteome</keyword>